<organism evidence="2 3">
    <name type="scientific">Yoonia sediminilitoris</name>
    <dbReference type="NCBI Taxonomy" id="1286148"/>
    <lineage>
        <taxon>Bacteria</taxon>
        <taxon>Pseudomonadati</taxon>
        <taxon>Pseudomonadota</taxon>
        <taxon>Alphaproteobacteria</taxon>
        <taxon>Rhodobacterales</taxon>
        <taxon>Paracoccaceae</taxon>
        <taxon>Yoonia</taxon>
    </lineage>
</organism>
<name>A0A2T6KEQ6_9RHOB</name>
<dbReference type="OrthoDB" id="7472137at2"/>
<sequence length="109" mass="12630">MKYRPHRYNTTYPVEVVTPLGSQQAVVLDIHNEGAQLEGLRGMHRSDRLQLRILSLRVDAVVMWATGYRTGILFRPRITNDQVDTLRYRRDARKAARRGSVGFGFVEMR</sequence>
<feature type="domain" description="PilZ" evidence="1">
    <location>
        <begin position="6"/>
        <end position="86"/>
    </location>
</feature>
<comment type="caution">
    <text evidence="2">The sequence shown here is derived from an EMBL/GenBank/DDBJ whole genome shotgun (WGS) entry which is preliminary data.</text>
</comment>
<proteinExistence type="predicted"/>
<dbReference type="Pfam" id="PF07238">
    <property type="entry name" value="PilZ"/>
    <property type="match status" value="1"/>
</dbReference>
<dbReference type="RefSeq" id="WP_114427835.1">
    <property type="nucleotide sequence ID" value="NZ_QBUD01000007.1"/>
</dbReference>
<dbReference type="EMBL" id="QBUD01000007">
    <property type="protein sequence ID" value="PUB13577.1"/>
    <property type="molecule type" value="Genomic_DNA"/>
</dbReference>
<evidence type="ECO:0000313" key="2">
    <source>
        <dbReference type="EMBL" id="PUB13577.1"/>
    </source>
</evidence>
<dbReference type="GO" id="GO:0035438">
    <property type="term" value="F:cyclic-di-GMP binding"/>
    <property type="evidence" value="ECO:0007669"/>
    <property type="project" value="InterPro"/>
</dbReference>
<evidence type="ECO:0000259" key="1">
    <source>
        <dbReference type="Pfam" id="PF07238"/>
    </source>
</evidence>
<evidence type="ECO:0000313" key="3">
    <source>
        <dbReference type="Proteomes" id="UP000244523"/>
    </source>
</evidence>
<protein>
    <recommendedName>
        <fullName evidence="1">PilZ domain-containing protein</fullName>
    </recommendedName>
</protein>
<gene>
    <name evidence="2" type="ORF">C8N45_10736</name>
</gene>
<dbReference type="Proteomes" id="UP000244523">
    <property type="component" value="Unassembled WGS sequence"/>
</dbReference>
<accession>A0A2T6KEQ6</accession>
<dbReference type="AlphaFoldDB" id="A0A2T6KEQ6"/>
<dbReference type="InterPro" id="IPR009875">
    <property type="entry name" value="PilZ_domain"/>
</dbReference>
<keyword evidence="3" id="KW-1185">Reference proteome</keyword>
<reference evidence="2 3" key="1">
    <citation type="submission" date="2018-04" db="EMBL/GenBank/DDBJ databases">
        <title>Genomic Encyclopedia of Archaeal and Bacterial Type Strains, Phase II (KMG-II): from individual species to whole genera.</title>
        <authorList>
            <person name="Goeker M."/>
        </authorList>
    </citation>
    <scope>NUCLEOTIDE SEQUENCE [LARGE SCALE GENOMIC DNA]</scope>
    <source>
        <strain evidence="2 3">DSM 29955</strain>
    </source>
</reference>